<gene>
    <name evidence="1" type="ORF">ETD83_14840</name>
</gene>
<protein>
    <recommendedName>
        <fullName evidence="3">DUF1440 domain-containing protein</fullName>
    </recommendedName>
</protein>
<sequence>MHRILTGMAAGAAGTTALNVVGYLDMAVRARPASDTPAETVRRSERLLGITRSGEDRDDDDVEHRRSAIGALLGVGSGLGVGALYGLAAPKLDGAPLIARGIIAGLTANIGTTAPMVALGVTDPRTWPISSWLSDLAPHLAYGIVTAATWDLMDPK</sequence>
<dbReference type="AlphaFoldDB" id="A0A5C4JCL5"/>
<organism evidence="1 2">
    <name type="scientific">Actinomadura soli</name>
    <dbReference type="NCBI Taxonomy" id="2508997"/>
    <lineage>
        <taxon>Bacteria</taxon>
        <taxon>Bacillati</taxon>
        <taxon>Actinomycetota</taxon>
        <taxon>Actinomycetes</taxon>
        <taxon>Streptosporangiales</taxon>
        <taxon>Thermomonosporaceae</taxon>
        <taxon>Actinomadura</taxon>
    </lineage>
</organism>
<evidence type="ECO:0000313" key="1">
    <source>
        <dbReference type="EMBL" id="TMR01197.1"/>
    </source>
</evidence>
<reference evidence="1 2" key="1">
    <citation type="submission" date="2019-05" db="EMBL/GenBank/DDBJ databases">
        <title>Draft genome sequence of Actinomadura sp. 14C53.</title>
        <authorList>
            <person name="Saricaoglu S."/>
            <person name="Isik K."/>
        </authorList>
    </citation>
    <scope>NUCLEOTIDE SEQUENCE [LARGE SCALE GENOMIC DNA]</scope>
    <source>
        <strain evidence="1 2">14C53</strain>
    </source>
</reference>
<keyword evidence="2" id="KW-1185">Reference proteome</keyword>
<dbReference type="Proteomes" id="UP000309174">
    <property type="component" value="Unassembled WGS sequence"/>
</dbReference>
<dbReference type="EMBL" id="VCKW01000064">
    <property type="protein sequence ID" value="TMR01197.1"/>
    <property type="molecule type" value="Genomic_DNA"/>
</dbReference>
<evidence type="ECO:0000313" key="2">
    <source>
        <dbReference type="Proteomes" id="UP000309174"/>
    </source>
</evidence>
<dbReference type="OrthoDB" id="4569917at2"/>
<evidence type="ECO:0008006" key="3">
    <source>
        <dbReference type="Google" id="ProtNLM"/>
    </source>
</evidence>
<comment type="caution">
    <text evidence="1">The sequence shown here is derived from an EMBL/GenBank/DDBJ whole genome shotgun (WGS) entry which is preliminary data.</text>
</comment>
<dbReference type="RefSeq" id="WP_138645703.1">
    <property type="nucleotide sequence ID" value="NZ_VCKW01000064.1"/>
</dbReference>
<proteinExistence type="predicted"/>
<accession>A0A5C4JCL5</accession>
<name>A0A5C4JCL5_9ACTN</name>